<proteinExistence type="predicted"/>
<dbReference type="Gene3D" id="2.30.29.50">
    <property type="entry name" value="Bacterial Pleckstrin homology domain"/>
    <property type="match status" value="1"/>
</dbReference>
<keyword evidence="3" id="KW-1185">Reference proteome</keyword>
<dbReference type="InterPro" id="IPR037063">
    <property type="entry name" value="PHb_sf"/>
</dbReference>
<protein>
    <recommendedName>
        <fullName evidence="1">Bacterial Pleckstrin homology domain-containing protein</fullName>
    </recommendedName>
</protein>
<dbReference type="SUPFAM" id="SSF50729">
    <property type="entry name" value="PH domain-like"/>
    <property type="match status" value="1"/>
</dbReference>
<name>A0A089M6M2_9BACL</name>
<evidence type="ECO:0000313" key="2">
    <source>
        <dbReference type="EMBL" id="AIQ68867.1"/>
    </source>
</evidence>
<dbReference type="KEGG" id="pgm:PGRAT_15500"/>
<reference evidence="2 3" key="1">
    <citation type="submission" date="2014-08" db="EMBL/GenBank/DDBJ databases">
        <title>Comparative genomics of the Paenibacillus odorifer group.</title>
        <authorList>
            <person name="den Bakker H.C."/>
            <person name="Tsai Y.-C."/>
            <person name="Martin N."/>
            <person name="Korlach J."/>
            <person name="Wiedmann M."/>
        </authorList>
    </citation>
    <scope>NUCLEOTIDE SEQUENCE [LARGE SCALE GENOMIC DNA]</scope>
    <source>
        <strain evidence="2 3">DSM 15220</strain>
    </source>
</reference>
<dbReference type="OrthoDB" id="9803613at2"/>
<evidence type="ECO:0000259" key="1">
    <source>
        <dbReference type="Pfam" id="PF08000"/>
    </source>
</evidence>
<dbReference type="HOGENOM" id="CLU_137895_0_0_9"/>
<dbReference type="InterPro" id="IPR012544">
    <property type="entry name" value="PHb"/>
</dbReference>
<dbReference type="Pfam" id="PF08000">
    <property type="entry name" value="bPH_1"/>
    <property type="match status" value="1"/>
</dbReference>
<gene>
    <name evidence="2" type="ORF">PGRAT_15500</name>
</gene>
<feature type="domain" description="Bacterial Pleckstrin homology" evidence="1">
    <location>
        <begin position="4"/>
        <end position="132"/>
    </location>
</feature>
<dbReference type="RefSeq" id="WP_025704370.1">
    <property type="nucleotide sequence ID" value="NZ_CP009287.1"/>
</dbReference>
<dbReference type="EMBL" id="CP009287">
    <property type="protein sequence ID" value="AIQ68867.1"/>
    <property type="molecule type" value="Genomic_DNA"/>
</dbReference>
<dbReference type="AlphaFoldDB" id="A0A089M6M2"/>
<dbReference type="eggNOG" id="ENOG50303Q5">
    <property type="taxonomic scope" value="Bacteria"/>
</dbReference>
<evidence type="ECO:0000313" key="3">
    <source>
        <dbReference type="Proteomes" id="UP000029500"/>
    </source>
</evidence>
<accession>A0A089M6M2</accession>
<dbReference type="Proteomes" id="UP000029500">
    <property type="component" value="Chromosome"/>
</dbReference>
<sequence length="142" mass="16163">MANLFGGLMGNYSEVTIPELMNQYGAYLMPQEEIRMGFKLIRDAFIITDDRLILIDHQGVTGKKTRVASIHLSSIYEVTMETGGTGFDDCEVTLHYITSPYHKSNNLQTAFYKFEFGKKFNVQPLYTALVSISNDNYKRLNS</sequence>
<organism evidence="2 3">
    <name type="scientific">Paenibacillus graminis</name>
    <dbReference type="NCBI Taxonomy" id="189425"/>
    <lineage>
        <taxon>Bacteria</taxon>
        <taxon>Bacillati</taxon>
        <taxon>Bacillota</taxon>
        <taxon>Bacilli</taxon>
        <taxon>Bacillales</taxon>
        <taxon>Paenibacillaceae</taxon>
        <taxon>Paenibacillus</taxon>
    </lineage>
</organism>